<feature type="region of interest" description="Disordered" evidence="1">
    <location>
        <begin position="43"/>
        <end position="63"/>
    </location>
</feature>
<accession>A4JRT1</accession>
<dbReference type="AlphaFoldDB" id="A4JRT1"/>
<dbReference type="HOGENOM" id="CLU_2877255_0_0_4"/>
<dbReference type="KEGG" id="bvi:Bcep1808_6062"/>
<evidence type="ECO:0000313" key="2">
    <source>
        <dbReference type="EMBL" id="ABO58984.1"/>
    </source>
</evidence>
<evidence type="ECO:0000256" key="1">
    <source>
        <dbReference type="SAM" id="MobiDB-lite"/>
    </source>
</evidence>
<evidence type="ECO:0000313" key="3">
    <source>
        <dbReference type="Proteomes" id="UP000002287"/>
    </source>
</evidence>
<dbReference type="EMBL" id="CP000616">
    <property type="protein sequence ID" value="ABO58984.1"/>
    <property type="molecule type" value="Genomic_DNA"/>
</dbReference>
<name>A4JRT1_BURVG</name>
<proteinExistence type="predicted"/>
<gene>
    <name evidence="2" type="ordered locus">Bcep1808_6062</name>
</gene>
<organism evidence="2 3">
    <name type="scientific">Burkholderia vietnamiensis (strain G4 / LMG 22486)</name>
    <name type="common">Burkholderia cepacia (strain R1808)</name>
    <dbReference type="NCBI Taxonomy" id="269482"/>
    <lineage>
        <taxon>Bacteria</taxon>
        <taxon>Pseudomonadati</taxon>
        <taxon>Pseudomonadota</taxon>
        <taxon>Betaproteobacteria</taxon>
        <taxon>Burkholderiales</taxon>
        <taxon>Burkholderiaceae</taxon>
        <taxon>Burkholderia</taxon>
        <taxon>Burkholderia cepacia complex</taxon>
    </lineage>
</organism>
<dbReference type="Proteomes" id="UP000002287">
    <property type="component" value="Chromosome 3"/>
</dbReference>
<protein>
    <submittedName>
        <fullName evidence="2">Uncharacterized protein</fullName>
    </submittedName>
</protein>
<reference evidence="3" key="1">
    <citation type="submission" date="2007-03" db="EMBL/GenBank/DDBJ databases">
        <title>Complete sequence of chromosome 3 of Burkholderia vietnamiensis G4.</title>
        <authorList>
            <consortium name="US DOE Joint Genome Institute"/>
            <person name="Copeland A."/>
            <person name="Lucas S."/>
            <person name="Lapidus A."/>
            <person name="Barry K."/>
            <person name="Detter J.C."/>
            <person name="Glavina del Rio T."/>
            <person name="Hammon N."/>
            <person name="Israni S."/>
            <person name="Dalin E."/>
            <person name="Tice H."/>
            <person name="Pitluck S."/>
            <person name="Chain P."/>
            <person name="Malfatti S."/>
            <person name="Shin M."/>
            <person name="Vergez L."/>
            <person name="Schmutz J."/>
            <person name="Larimer F."/>
            <person name="Land M."/>
            <person name="Hauser L."/>
            <person name="Kyrpides N."/>
            <person name="Tiedje J."/>
            <person name="Richardson P."/>
        </authorList>
    </citation>
    <scope>NUCLEOTIDE SEQUENCE [LARGE SCALE GENOMIC DNA]</scope>
    <source>
        <strain evidence="3">G4 / LMG 22486</strain>
    </source>
</reference>
<sequence>MADVTINSKQSDYVENAFDRLQQEAIKLFSSCIVKPKAPHAALQCTRGPGAAPSKTRRPIRIG</sequence>